<dbReference type="Pfam" id="PF00059">
    <property type="entry name" value="Lectin_C"/>
    <property type="match status" value="1"/>
</dbReference>
<organism evidence="3 4">
    <name type="scientific">Strongylocentrotus purpuratus</name>
    <name type="common">Purple sea urchin</name>
    <dbReference type="NCBI Taxonomy" id="7668"/>
    <lineage>
        <taxon>Eukaryota</taxon>
        <taxon>Metazoa</taxon>
        <taxon>Echinodermata</taxon>
        <taxon>Eleutherozoa</taxon>
        <taxon>Echinozoa</taxon>
        <taxon>Echinoidea</taxon>
        <taxon>Euechinoidea</taxon>
        <taxon>Echinacea</taxon>
        <taxon>Camarodonta</taxon>
        <taxon>Echinidea</taxon>
        <taxon>Strongylocentrotidae</taxon>
        <taxon>Strongylocentrotus</taxon>
    </lineage>
</organism>
<evidence type="ECO:0000313" key="4">
    <source>
        <dbReference type="Proteomes" id="UP000007110"/>
    </source>
</evidence>
<dbReference type="SMART" id="SM00034">
    <property type="entry name" value="CLECT"/>
    <property type="match status" value="1"/>
</dbReference>
<accession>A0A7M7PNF0</accession>
<dbReference type="OrthoDB" id="418245at2759"/>
<evidence type="ECO:0000313" key="3">
    <source>
        <dbReference type="EnsemblMetazoa" id="XP_030854325"/>
    </source>
</evidence>
<sequence>MASMIQKIPLMVLLLTGFIWLSEGEACTKCTKCCPQYWMRVGEYCYQYFGNKMKFHDAENICNRFGGNLPSIRNEEESNTIYQLWKGFVDDSTIVFSAYWIGLRDTIQVNKYEWTDGTPVHYYNWYPAEPNSSDEDCVEVVNAGYNDDERQQWNDALCDQVRSFFCRKPLN</sequence>
<reference evidence="4" key="1">
    <citation type="submission" date="2015-02" db="EMBL/GenBank/DDBJ databases">
        <title>Genome sequencing for Strongylocentrotus purpuratus.</title>
        <authorList>
            <person name="Murali S."/>
            <person name="Liu Y."/>
            <person name="Vee V."/>
            <person name="English A."/>
            <person name="Wang M."/>
            <person name="Skinner E."/>
            <person name="Han Y."/>
            <person name="Muzny D.M."/>
            <person name="Worley K.C."/>
            <person name="Gibbs R.A."/>
        </authorList>
    </citation>
    <scope>NUCLEOTIDE SEQUENCE</scope>
</reference>
<evidence type="ECO:0000259" key="2">
    <source>
        <dbReference type="PROSITE" id="PS50041"/>
    </source>
</evidence>
<reference evidence="3" key="2">
    <citation type="submission" date="2021-01" db="UniProtKB">
        <authorList>
            <consortium name="EnsemblMetazoa"/>
        </authorList>
    </citation>
    <scope>IDENTIFICATION</scope>
</reference>
<dbReference type="OMA" id="LMWIPAE"/>
<feature type="signal peptide" evidence="1">
    <location>
        <begin position="1"/>
        <end position="24"/>
    </location>
</feature>
<proteinExistence type="predicted"/>
<protein>
    <recommendedName>
        <fullName evidence="2">C-type lectin domain-containing protein</fullName>
    </recommendedName>
</protein>
<dbReference type="SUPFAM" id="SSF56436">
    <property type="entry name" value="C-type lectin-like"/>
    <property type="match status" value="1"/>
</dbReference>
<dbReference type="PROSITE" id="PS50041">
    <property type="entry name" value="C_TYPE_LECTIN_2"/>
    <property type="match status" value="1"/>
</dbReference>
<name>A0A7M7PNF0_STRPU</name>
<feature type="chain" id="PRO_5033597324" description="C-type lectin domain-containing protein" evidence="1">
    <location>
        <begin position="25"/>
        <end position="171"/>
    </location>
</feature>
<feature type="domain" description="C-type lectin" evidence="2">
    <location>
        <begin position="41"/>
        <end position="167"/>
    </location>
</feature>
<dbReference type="RefSeq" id="XP_030854332.1">
    <property type="nucleotide sequence ID" value="XM_030998472.1"/>
</dbReference>
<keyword evidence="4" id="KW-1185">Reference proteome</keyword>
<dbReference type="InterPro" id="IPR050111">
    <property type="entry name" value="C-type_lectin/snaclec_domain"/>
</dbReference>
<dbReference type="InterPro" id="IPR001304">
    <property type="entry name" value="C-type_lectin-like"/>
</dbReference>
<dbReference type="Proteomes" id="UP000007110">
    <property type="component" value="Unassembled WGS sequence"/>
</dbReference>
<dbReference type="Gene3D" id="3.10.100.10">
    <property type="entry name" value="Mannose-Binding Protein A, subunit A"/>
    <property type="match status" value="1"/>
</dbReference>
<keyword evidence="1" id="KW-0732">Signal</keyword>
<dbReference type="InterPro" id="IPR016187">
    <property type="entry name" value="CTDL_fold"/>
</dbReference>
<dbReference type="EnsemblMetazoa" id="XM_030998472">
    <property type="protein sequence ID" value="XP_030854332"/>
    <property type="gene ID" value="LOC115929476"/>
</dbReference>
<dbReference type="AlphaFoldDB" id="A0A7M7PNF0"/>
<dbReference type="InParanoid" id="A0A7M7PNF0"/>
<evidence type="ECO:0000256" key="1">
    <source>
        <dbReference type="SAM" id="SignalP"/>
    </source>
</evidence>
<dbReference type="InterPro" id="IPR016186">
    <property type="entry name" value="C-type_lectin-like/link_sf"/>
</dbReference>
<dbReference type="GeneID" id="115929476"/>
<dbReference type="RefSeq" id="XP_030854325.1">
    <property type="nucleotide sequence ID" value="XM_030998465.1"/>
</dbReference>
<dbReference type="EnsemblMetazoa" id="XM_030998465">
    <property type="protein sequence ID" value="XP_030854325"/>
    <property type="gene ID" value="LOC115929476"/>
</dbReference>
<dbReference type="KEGG" id="spu:115929476"/>
<dbReference type="PANTHER" id="PTHR22803">
    <property type="entry name" value="MANNOSE, PHOSPHOLIPASE, LECTIN RECEPTOR RELATED"/>
    <property type="match status" value="1"/>
</dbReference>